<gene>
    <name evidence="1" type="ORF">POPTR_001G452500v4</name>
</gene>
<name>A0ACC0TPV0_POPTR</name>
<keyword evidence="2" id="KW-1185">Reference proteome</keyword>
<reference evidence="1 2" key="1">
    <citation type="journal article" date="2006" name="Science">
        <title>The genome of black cottonwood, Populus trichocarpa (Torr. &amp; Gray).</title>
        <authorList>
            <person name="Tuskan G.A."/>
            <person name="Difazio S."/>
            <person name="Jansson S."/>
            <person name="Bohlmann J."/>
            <person name="Grigoriev I."/>
            <person name="Hellsten U."/>
            <person name="Putnam N."/>
            <person name="Ralph S."/>
            <person name="Rombauts S."/>
            <person name="Salamov A."/>
            <person name="Schein J."/>
            <person name="Sterck L."/>
            <person name="Aerts A."/>
            <person name="Bhalerao R.R."/>
            <person name="Bhalerao R.P."/>
            <person name="Blaudez D."/>
            <person name="Boerjan W."/>
            <person name="Brun A."/>
            <person name="Brunner A."/>
            <person name="Busov V."/>
            <person name="Campbell M."/>
            <person name="Carlson J."/>
            <person name="Chalot M."/>
            <person name="Chapman J."/>
            <person name="Chen G.L."/>
            <person name="Cooper D."/>
            <person name="Coutinho P.M."/>
            <person name="Couturier J."/>
            <person name="Covert S."/>
            <person name="Cronk Q."/>
            <person name="Cunningham R."/>
            <person name="Davis J."/>
            <person name="Degroeve S."/>
            <person name="Dejardin A."/>
            <person name="Depamphilis C."/>
            <person name="Detter J."/>
            <person name="Dirks B."/>
            <person name="Dubchak I."/>
            <person name="Duplessis S."/>
            <person name="Ehlting J."/>
            <person name="Ellis B."/>
            <person name="Gendler K."/>
            <person name="Goodstein D."/>
            <person name="Gribskov M."/>
            <person name="Grimwood J."/>
            <person name="Groover A."/>
            <person name="Gunter L."/>
            <person name="Hamberger B."/>
            <person name="Heinze B."/>
            <person name="Helariutta Y."/>
            <person name="Henrissat B."/>
            <person name="Holligan D."/>
            <person name="Holt R."/>
            <person name="Huang W."/>
            <person name="Islam-Faridi N."/>
            <person name="Jones S."/>
            <person name="Jones-Rhoades M."/>
            <person name="Jorgensen R."/>
            <person name="Joshi C."/>
            <person name="Kangasjarvi J."/>
            <person name="Karlsson J."/>
            <person name="Kelleher C."/>
            <person name="Kirkpatrick R."/>
            <person name="Kirst M."/>
            <person name="Kohler A."/>
            <person name="Kalluri U."/>
            <person name="Larimer F."/>
            <person name="Leebens-Mack J."/>
            <person name="Leple J.C."/>
            <person name="Locascio P."/>
            <person name="Lou Y."/>
            <person name="Lucas S."/>
            <person name="Martin F."/>
            <person name="Montanini B."/>
            <person name="Napoli C."/>
            <person name="Nelson D.R."/>
            <person name="Nelson C."/>
            <person name="Nieminen K."/>
            <person name="Nilsson O."/>
            <person name="Pereda V."/>
            <person name="Peter G."/>
            <person name="Philippe R."/>
            <person name="Pilate G."/>
            <person name="Poliakov A."/>
            <person name="Razumovskaya J."/>
            <person name="Richardson P."/>
            <person name="Rinaldi C."/>
            <person name="Ritland K."/>
            <person name="Rouze P."/>
            <person name="Ryaboy D."/>
            <person name="Schmutz J."/>
            <person name="Schrader J."/>
            <person name="Segerman B."/>
            <person name="Shin H."/>
            <person name="Siddiqui A."/>
            <person name="Sterky F."/>
            <person name="Terry A."/>
            <person name="Tsai C.J."/>
            <person name="Uberbacher E."/>
            <person name="Unneberg P."/>
            <person name="Vahala J."/>
            <person name="Wall K."/>
            <person name="Wessler S."/>
            <person name="Yang G."/>
            <person name="Yin T."/>
            <person name="Douglas C."/>
            <person name="Marra M."/>
            <person name="Sandberg G."/>
            <person name="Van de Peer Y."/>
            <person name="Rokhsar D."/>
        </authorList>
    </citation>
    <scope>NUCLEOTIDE SEQUENCE [LARGE SCALE GENOMIC DNA]</scope>
    <source>
        <strain evidence="2">cv. Nisqually</strain>
    </source>
</reference>
<proteinExistence type="predicted"/>
<dbReference type="EMBL" id="CM009290">
    <property type="protein sequence ID" value="KAI9403591.1"/>
    <property type="molecule type" value="Genomic_DNA"/>
</dbReference>
<sequence length="80" mass="9370">MILVAIVAELMEEYMAFLTRVLEHVFNDAPFPRRIMFLVCHNNDDKDMQPSKFPSAYLILSRFLCTCKYSLLDMLFLAAF</sequence>
<protein>
    <submittedName>
        <fullName evidence="1">Uncharacterized protein</fullName>
    </submittedName>
</protein>
<organism evidence="1 2">
    <name type="scientific">Populus trichocarpa</name>
    <name type="common">Western balsam poplar</name>
    <name type="synonym">Populus balsamifera subsp. trichocarpa</name>
    <dbReference type="NCBI Taxonomy" id="3694"/>
    <lineage>
        <taxon>Eukaryota</taxon>
        <taxon>Viridiplantae</taxon>
        <taxon>Streptophyta</taxon>
        <taxon>Embryophyta</taxon>
        <taxon>Tracheophyta</taxon>
        <taxon>Spermatophyta</taxon>
        <taxon>Magnoliopsida</taxon>
        <taxon>eudicotyledons</taxon>
        <taxon>Gunneridae</taxon>
        <taxon>Pentapetalae</taxon>
        <taxon>rosids</taxon>
        <taxon>fabids</taxon>
        <taxon>Malpighiales</taxon>
        <taxon>Salicaceae</taxon>
        <taxon>Saliceae</taxon>
        <taxon>Populus</taxon>
    </lineage>
</organism>
<evidence type="ECO:0000313" key="2">
    <source>
        <dbReference type="Proteomes" id="UP000006729"/>
    </source>
</evidence>
<dbReference type="Proteomes" id="UP000006729">
    <property type="component" value="Chromosome 1"/>
</dbReference>
<accession>A0ACC0TPV0</accession>
<evidence type="ECO:0000313" key="1">
    <source>
        <dbReference type="EMBL" id="KAI9403591.1"/>
    </source>
</evidence>
<comment type="caution">
    <text evidence="1">The sequence shown here is derived from an EMBL/GenBank/DDBJ whole genome shotgun (WGS) entry which is preliminary data.</text>
</comment>